<dbReference type="GO" id="GO:0005737">
    <property type="term" value="C:cytoplasm"/>
    <property type="evidence" value="ECO:0007669"/>
    <property type="project" value="UniProtKB-SubCell"/>
</dbReference>
<evidence type="ECO:0000256" key="6">
    <source>
        <dbReference type="ARBA" id="ARBA00022723"/>
    </source>
</evidence>
<dbReference type="Pfam" id="PF02367">
    <property type="entry name" value="TsaE"/>
    <property type="match status" value="1"/>
</dbReference>
<comment type="similarity">
    <text evidence="2">Belongs to the TsaE family.</text>
</comment>
<dbReference type="NCBIfam" id="TIGR00150">
    <property type="entry name" value="T6A_YjeE"/>
    <property type="match status" value="1"/>
</dbReference>
<dbReference type="EMBL" id="CP000815">
    <property type="protein sequence ID" value="ACB42891.1"/>
    <property type="molecule type" value="Genomic_DNA"/>
</dbReference>
<evidence type="ECO:0000256" key="9">
    <source>
        <dbReference type="ARBA" id="ARBA00022842"/>
    </source>
</evidence>
<keyword evidence="8" id="KW-0067">ATP-binding</keyword>
<reference evidence="11" key="2">
    <citation type="journal article" date="2008" name="Curr. Biol.">
        <title>Chromatophore genome sequence of Paulinella sheds light on acquisition of photosynthesis by eukaryotes.</title>
        <authorList>
            <person name="Nowack E.C.M."/>
            <person name="Melkonian M."/>
            <person name="Gloeckner G."/>
        </authorList>
    </citation>
    <scope>NUCLEOTIDE SEQUENCE [LARGE SCALE GENOMIC DNA]</scope>
</reference>
<dbReference type="PANTHER" id="PTHR33540:SF2">
    <property type="entry name" value="TRNA THREONYLCARBAMOYLADENOSINE BIOSYNTHESIS PROTEIN TSAE"/>
    <property type="match status" value="1"/>
</dbReference>
<evidence type="ECO:0000313" key="11">
    <source>
        <dbReference type="EMBL" id="ACB42891.1"/>
    </source>
</evidence>
<reference evidence="11" key="1">
    <citation type="submission" date="2007-08" db="EMBL/GenBank/DDBJ databases">
        <authorList>
            <person name="Gloeckner G."/>
            <person name="Nowack E."/>
            <person name="Melkonian M."/>
        </authorList>
    </citation>
    <scope>NUCLEOTIDE SEQUENCE</scope>
</reference>
<sequence length="160" mass="18159">MEHLLTDSDSTHRLGNELAQPLIMNIKKAKHYFIPSILMLHGNLGAGKTCITQGLAKGIGISEPITSPTFTLVQHYQGKRLGDRIKLVHIDLYRLDQKHLADELFEQEKDEANTIQTIIVIEWPERLSFVPKDSWNIELTIESKGRRVLIIPPMIKASAR</sequence>
<evidence type="ECO:0000256" key="4">
    <source>
        <dbReference type="ARBA" id="ARBA00022490"/>
    </source>
</evidence>
<keyword evidence="7" id="KW-0547">Nucleotide-binding</keyword>
<proteinExistence type="inferred from homology"/>
<evidence type="ECO:0000256" key="3">
    <source>
        <dbReference type="ARBA" id="ARBA00019010"/>
    </source>
</evidence>
<name>B1X4M2_PAUCH</name>
<dbReference type="PANTHER" id="PTHR33540">
    <property type="entry name" value="TRNA THREONYLCARBAMOYLADENOSINE BIOSYNTHESIS PROTEIN TSAE"/>
    <property type="match status" value="1"/>
</dbReference>
<evidence type="ECO:0000256" key="5">
    <source>
        <dbReference type="ARBA" id="ARBA00022694"/>
    </source>
</evidence>
<keyword evidence="5" id="KW-0819">tRNA processing</keyword>
<protein>
    <recommendedName>
        <fullName evidence="3">tRNA threonylcarbamoyladenosine biosynthesis protein TsaE</fullName>
    </recommendedName>
    <alternativeName>
        <fullName evidence="10">t(6)A37 threonylcarbamoyladenosine biosynthesis protein TsaE</fullName>
    </alternativeName>
</protein>
<dbReference type="InterPro" id="IPR027417">
    <property type="entry name" value="P-loop_NTPase"/>
</dbReference>
<gene>
    <name evidence="11" type="ordered locus">PCC_0452</name>
</gene>
<keyword evidence="11" id="KW-0934">Plastid</keyword>
<keyword evidence="4" id="KW-0963">Cytoplasm</keyword>
<organism evidence="11">
    <name type="scientific">Paulinella chromatophora</name>
    <dbReference type="NCBI Taxonomy" id="39717"/>
    <lineage>
        <taxon>Eukaryota</taxon>
        <taxon>Sar</taxon>
        <taxon>Rhizaria</taxon>
        <taxon>Cercozoa</taxon>
        <taxon>Imbricatea</taxon>
        <taxon>Silicofilosea</taxon>
        <taxon>Euglyphida</taxon>
        <taxon>Paulinellidae</taxon>
        <taxon>Paulinella</taxon>
    </lineage>
</organism>
<dbReference type="InterPro" id="IPR003442">
    <property type="entry name" value="T6A_TsaE"/>
</dbReference>
<dbReference type="GO" id="GO:0002949">
    <property type="term" value="P:tRNA threonylcarbamoyladenosine modification"/>
    <property type="evidence" value="ECO:0007669"/>
    <property type="project" value="InterPro"/>
</dbReference>
<comment type="subcellular location">
    <subcellularLocation>
        <location evidence="1">Cytoplasm</location>
    </subcellularLocation>
</comment>
<evidence type="ECO:0000256" key="2">
    <source>
        <dbReference type="ARBA" id="ARBA00007599"/>
    </source>
</evidence>
<keyword evidence="6" id="KW-0479">Metal-binding</keyword>
<dbReference type="RefSeq" id="YP_002049101.1">
    <property type="nucleotide sequence ID" value="NC_011087.1"/>
</dbReference>
<accession>B1X4M2</accession>
<dbReference type="SUPFAM" id="SSF52540">
    <property type="entry name" value="P-loop containing nucleoside triphosphate hydrolases"/>
    <property type="match status" value="1"/>
</dbReference>
<dbReference type="GO" id="GO:0046872">
    <property type="term" value="F:metal ion binding"/>
    <property type="evidence" value="ECO:0007669"/>
    <property type="project" value="UniProtKB-KW"/>
</dbReference>
<evidence type="ECO:0000256" key="10">
    <source>
        <dbReference type="ARBA" id="ARBA00032441"/>
    </source>
</evidence>
<dbReference type="GO" id="GO:0005524">
    <property type="term" value="F:ATP binding"/>
    <property type="evidence" value="ECO:0007669"/>
    <property type="project" value="UniProtKB-KW"/>
</dbReference>
<dbReference type="GeneID" id="6481927"/>
<geneLocation type="organellar chromatophore" evidence="11"/>
<keyword evidence="9" id="KW-0460">Magnesium</keyword>
<dbReference type="Gene3D" id="3.40.50.300">
    <property type="entry name" value="P-loop containing nucleotide triphosphate hydrolases"/>
    <property type="match status" value="1"/>
</dbReference>
<evidence type="ECO:0000256" key="7">
    <source>
        <dbReference type="ARBA" id="ARBA00022741"/>
    </source>
</evidence>
<evidence type="ECO:0000256" key="1">
    <source>
        <dbReference type="ARBA" id="ARBA00004496"/>
    </source>
</evidence>
<dbReference type="AlphaFoldDB" id="B1X4M2"/>
<evidence type="ECO:0000256" key="8">
    <source>
        <dbReference type="ARBA" id="ARBA00022840"/>
    </source>
</evidence>